<protein>
    <submittedName>
        <fullName evidence="1">Uncharacterized protein</fullName>
    </submittedName>
</protein>
<sequence>MAPLATRGIFWIATLLYPTDMLVGRGFTEMQS</sequence>
<reference evidence="1 2" key="1">
    <citation type="submission" date="2018-01" db="EMBL/GenBank/DDBJ databases">
        <authorList>
            <person name="Clerissi C."/>
        </authorList>
    </citation>
    <scope>NUCLEOTIDE SEQUENCE [LARGE SCALE GENOMIC DNA]</scope>
    <source>
        <strain evidence="1">Cupriavidus taiwanensis STM 6021</strain>
    </source>
</reference>
<dbReference type="EMBL" id="LT978514">
    <property type="protein sequence ID" value="SPC21309.1"/>
    <property type="molecule type" value="Genomic_DNA"/>
</dbReference>
<dbReference type="AlphaFoldDB" id="A0A7Z7NMU2"/>
<name>A0A7Z7NMU2_9BURK</name>
<proteinExistence type="predicted"/>
<organism evidence="1 2">
    <name type="scientific">Cupriavidus taiwanensis</name>
    <dbReference type="NCBI Taxonomy" id="164546"/>
    <lineage>
        <taxon>Bacteria</taxon>
        <taxon>Pseudomonadati</taxon>
        <taxon>Pseudomonadota</taxon>
        <taxon>Betaproteobacteria</taxon>
        <taxon>Burkholderiales</taxon>
        <taxon>Burkholderiaceae</taxon>
        <taxon>Cupriavidus</taxon>
    </lineage>
</organism>
<dbReference type="Proteomes" id="UP000257139">
    <property type="component" value="Chromosome CBM2594_b"/>
</dbReference>
<gene>
    <name evidence="1" type="ORF">CBM2594_B10413</name>
</gene>
<evidence type="ECO:0000313" key="1">
    <source>
        <dbReference type="EMBL" id="SPC21309.1"/>
    </source>
</evidence>
<evidence type="ECO:0000313" key="2">
    <source>
        <dbReference type="Proteomes" id="UP000257139"/>
    </source>
</evidence>
<accession>A0A7Z7NMU2</accession>